<evidence type="ECO:0000256" key="3">
    <source>
        <dbReference type="ARBA" id="ARBA00023125"/>
    </source>
</evidence>
<feature type="compositionally biased region" description="Polar residues" evidence="6">
    <location>
        <begin position="241"/>
        <end position="250"/>
    </location>
</feature>
<name>A0ABR0W2W8_REHGL</name>
<feature type="region of interest" description="Disordered" evidence="6">
    <location>
        <begin position="203"/>
        <end position="300"/>
    </location>
</feature>
<keyword evidence="4" id="KW-0804">Transcription</keyword>
<protein>
    <recommendedName>
        <fullName evidence="7">BHLH domain-containing protein</fullName>
    </recommendedName>
</protein>
<proteinExistence type="predicted"/>
<dbReference type="PANTHER" id="PTHR45855">
    <property type="entry name" value="TRANSCRIPTION FACTOR PIF1-RELATED"/>
    <property type="match status" value="1"/>
</dbReference>
<dbReference type="SUPFAM" id="SSF47459">
    <property type="entry name" value="HLH, helix-loop-helix DNA-binding domain"/>
    <property type="match status" value="1"/>
</dbReference>
<evidence type="ECO:0000313" key="9">
    <source>
        <dbReference type="Proteomes" id="UP001318860"/>
    </source>
</evidence>
<dbReference type="PANTHER" id="PTHR45855:SF23">
    <property type="entry name" value="TRANSCRIPTION FACTOR MEE8-RELATED"/>
    <property type="match status" value="1"/>
</dbReference>
<reference evidence="8 9" key="1">
    <citation type="journal article" date="2021" name="Comput. Struct. Biotechnol. J.">
        <title>De novo genome assembly of the potent medicinal plant Rehmannia glutinosa using nanopore technology.</title>
        <authorList>
            <person name="Ma L."/>
            <person name="Dong C."/>
            <person name="Song C."/>
            <person name="Wang X."/>
            <person name="Zheng X."/>
            <person name="Niu Y."/>
            <person name="Chen S."/>
            <person name="Feng W."/>
        </authorList>
    </citation>
    <scope>NUCLEOTIDE SEQUENCE [LARGE SCALE GENOMIC DNA]</scope>
    <source>
        <strain evidence="8">DH-2019</strain>
    </source>
</reference>
<evidence type="ECO:0000256" key="2">
    <source>
        <dbReference type="ARBA" id="ARBA00023015"/>
    </source>
</evidence>
<keyword evidence="2" id="KW-0805">Transcription regulation</keyword>
<dbReference type="PROSITE" id="PS50888">
    <property type="entry name" value="BHLH"/>
    <property type="match status" value="1"/>
</dbReference>
<dbReference type="InterPro" id="IPR047265">
    <property type="entry name" value="PIF1-like_bHLH"/>
</dbReference>
<dbReference type="Pfam" id="PF00010">
    <property type="entry name" value="HLH"/>
    <property type="match status" value="1"/>
</dbReference>
<dbReference type="EMBL" id="JABTTQ020000204">
    <property type="protein sequence ID" value="KAK6140986.1"/>
    <property type="molecule type" value="Genomic_DNA"/>
</dbReference>
<comment type="subcellular location">
    <subcellularLocation>
        <location evidence="1">Nucleus</location>
    </subcellularLocation>
</comment>
<dbReference type="InterPro" id="IPR031066">
    <property type="entry name" value="bHLH_ALC-like_plant"/>
</dbReference>
<feature type="domain" description="BHLH" evidence="7">
    <location>
        <begin position="285"/>
        <end position="334"/>
    </location>
</feature>
<evidence type="ECO:0000256" key="1">
    <source>
        <dbReference type="ARBA" id="ARBA00004123"/>
    </source>
</evidence>
<keyword evidence="5" id="KW-0539">Nucleus</keyword>
<accession>A0ABR0W2W8</accession>
<feature type="compositionally biased region" description="Basic and acidic residues" evidence="6">
    <location>
        <begin position="251"/>
        <end position="267"/>
    </location>
</feature>
<evidence type="ECO:0000256" key="5">
    <source>
        <dbReference type="ARBA" id="ARBA00023242"/>
    </source>
</evidence>
<dbReference type="SMART" id="SM00353">
    <property type="entry name" value="HLH"/>
    <property type="match status" value="1"/>
</dbReference>
<dbReference type="Proteomes" id="UP001318860">
    <property type="component" value="Unassembled WGS sequence"/>
</dbReference>
<keyword evidence="9" id="KW-1185">Reference proteome</keyword>
<dbReference type="InterPro" id="IPR036638">
    <property type="entry name" value="HLH_DNA-bd_sf"/>
</dbReference>
<dbReference type="InterPro" id="IPR011598">
    <property type="entry name" value="bHLH_dom"/>
</dbReference>
<evidence type="ECO:0000256" key="4">
    <source>
        <dbReference type="ARBA" id="ARBA00023163"/>
    </source>
</evidence>
<dbReference type="CDD" id="cd11445">
    <property type="entry name" value="bHLH_AtPIF_like"/>
    <property type="match status" value="1"/>
</dbReference>
<dbReference type="Gene3D" id="4.10.280.10">
    <property type="entry name" value="Helix-loop-helix DNA-binding domain"/>
    <property type="match status" value="1"/>
</dbReference>
<sequence>MSQCVPSWDLDNNFAPPRINVHAHSNSSNPDVPSLDYEVAELTWENGQLAMHGLGPSRVVNKLATAASSPTKYTTTTWDKPRAGGTLESIVNQATNQPHPKSAGDNNVNELVPWFDHHRAMVNPAASASITMTMDALVPCNNNIHINENSAHKTISITVPPGMGTCANGCSTRVGSCSAAGAADGRAARAGICGRRSANVSVSESATCGGGRDSRRQVTTLDTTTCEREFGGGGLTSTSLWSPENTSSGKEYTRTSAEDHDSREPGGNRKKKGIVKSSSVSTKSRTAAIHNQSERKRRDKINQRMKTLQKMVPNSSKTDKASMLDEVIEYLKQLQAQVHMMSRMNMPSMMLPLAMQQQLQMSMMAPAMGMGMGVMDINTIGRAAGMPPVIPSAAAFMPMPSWDIQGGGDRSHSPPVMPDLLSTFLACQSQPMTIDAYSRLAALYQQFQQPPASASKD</sequence>
<organism evidence="8 9">
    <name type="scientific">Rehmannia glutinosa</name>
    <name type="common">Chinese foxglove</name>
    <dbReference type="NCBI Taxonomy" id="99300"/>
    <lineage>
        <taxon>Eukaryota</taxon>
        <taxon>Viridiplantae</taxon>
        <taxon>Streptophyta</taxon>
        <taxon>Embryophyta</taxon>
        <taxon>Tracheophyta</taxon>
        <taxon>Spermatophyta</taxon>
        <taxon>Magnoliopsida</taxon>
        <taxon>eudicotyledons</taxon>
        <taxon>Gunneridae</taxon>
        <taxon>Pentapetalae</taxon>
        <taxon>asterids</taxon>
        <taxon>lamiids</taxon>
        <taxon>Lamiales</taxon>
        <taxon>Orobanchaceae</taxon>
        <taxon>Rehmannieae</taxon>
        <taxon>Rehmannia</taxon>
    </lineage>
</organism>
<evidence type="ECO:0000313" key="8">
    <source>
        <dbReference type="EMBL" id="KAK6140986.1"/>
    </source>
</evidence>
<evidence type="ECO:0000256" key="6">
    <source>
        <dbReference type="SAM" id="MobiDB-lite"/>
    </source>
</evidence>
<comment type="caution">
    <text evidence="8">The sequence shown here is derived from an EMBL/GenBank/DDBJ whole genome shotgun (WGS) entry which is preliminary data.</text>
</comment>
<feature type="compositionally biased region" description="Low complexity" evidence="6">
    <location>
        <begin position="275"/>
        <end position="284"/>
    </location>
</feature>
<keyword evidence="3" id="KW-0238">DNA-binding</keyword>
<evidence type="ECO:0000259" key="7">
    <source>
        <dbReference type="PROSITE" id="PS50888"/>
    </source>
</evidence>
<gene>
    <name evidence="8" type="ORF">DH2020_025270</name>
</gene>